<evidence type="ECO:0000313" key="5">
    <source>
        <dbReference type="Proteomes" id="UP000176241"/>
    </source>
</evidence>
<dbReference type="GO" id="GO:0070930">
    <property type="term" value="P:trans-translation-dependent protein tagging"/>
    <property type="evidence" value="ECO:0007669"/>
    <property type="project" value="TreeGrafter"/>
</dbReference>
<dbReference type="CDD" id="cd09294">
    <property type="entry name" value="SmpB"/>
    <property type="match status" value="1"/>
</dbReference>
<dbReference type="EMBL" id="MHIC01000046">
    <property type="protein sequence ID" value="OGY43506.1"/>
    <property type="molecule type" value="Genomic_DNA"/>
</dbReference>
<dbReference type="Proteomes" id="UP000176241">
    <property type="component" value="Unassembled WGS sequence"/>
</dbReference>
<dbReference type="HAMAP" id="MF_00023">
    <property type="entry name" value="SmpB"/>
    <property type="match status" value="1"/>
</dbReference>
<comment type="function">
    <text evidence="3">Required for rescue of stalled ribosomes mediated by trans-translation. Binds to transfer-messenger RNA (tmRNA), required for stable association of tmRNA with ribosomes. tmRNA and SmpB together mimic tRNA shape, replacing the anticodon stem-loop with SmpB. tmRNA is encoded by the ssrA gene; the 2 termini fold to resemble tRNA(Ala) and it encodes a 'tag peptide', a short internal open reading frame. During trans-translation Ala-aminoacylated tmRNA acts like a tRNA, entering the A-site of stalled ribosomes, displacing the stalled mRNA. The ribosome then switches to translate the ORF on the tmRNA; the nascent peptide is terminated with the 'tag peptide' encoded by the tmRNA and targeted for degradation. The ribosome is freed to recommence translation, which seems to be the essential function of trans-translation.</text>
</comment>
<dbReference type="AlphaFoldDB" id="A0A1G1XV67"/>
<evidence type="ECO:0000256" key="2">
    <source>
        <dbReference type="ARBA" id="ARBA00022884"/>
    </source>
</evidence>
<dbReference type="InterPro" id="IPR000037">
    <property type="entry name" value="SsrA-bd_prot"/>
</dbReference>
<dbReference type="NCBIfam" id="TIGR00086">
    <property type="entry name" value="smpB"/>
    <property type="match status" value="1"/>
</dbReference>
<dbReference type="SUPFAM" id="SSF74982">
    <property type="entry name" value="Small protein B (SmpB)"/>
    <property type="match status" value="1"/>
</dbReference>
<dbReference type="GO" id="GO:0070929">
    <property type="term" value="P:trans-translation"/>
    <property type="evidence" value="ECO:0007669"/>
    <property type="project" value="UniProtKB-UniRule"/>
</dbReference>
<reference evidence="4 5" key="1">
    <citation type="journal article" date="2016" name="Nat. Commun.">
        <title>Thousands of microbial genomes shed light on interconnected biogeochemical processes in an aquifer system.</title>
        <authorList>
            <person name="Anantharaman K."/>
            <person name="Brown C.T."/>
            <person name="Hug L.A."/>
            <person name="Sharon I."/>
            <person name="Castelle C.J."/>
            <person name="Probst A.J."/>
            <person name="Thomas B.C."/>
            <person name="Singh A."/>
            <person name="Wilkins M.J."/>
            <person name="Karaoz U."/>
            <person name="Brodie E.L."/>
            <person name="Williams K.H."/>
            <person name="Hubbard S.S."/>
            <person name="Banfield J.F."/>
        </authorList>
    </citation>
    <scope>NUCLEOTIDE SEQUENCE [LARGE SCALE GENOMIC DNA]</scope>
</reference>
<evidence type="ECO:0000256" key="3">
    <source>
        <dbReference type="HAMAP-Rule" id="MF_00023"/>
    </source>
</evidence>
<evidence type="ECO:0000313" key="4">
    <source>
        <dbReference type="EMBL" id="OGY43506.1"/>
    </source>
</evidence>
<name>A0A1G1XV67_9BACT</name>
<dbReference type="GO" id="GO:0005829">
    <property type="term" value="C:cytosol"/>
    <property type="evidence" value="ECO:0007669"/>
    <property type="project" value="TreeGrafter"/>
</dbReference>
<dbReference type="InterPro" id="IPR020081">
    <property type="entry name" value="SsrA-bd_prot_CS"/>
</dbReference>
<protein>
    <recommendedName>
        <fullName evidence="3">SsrA-binding protein</fullName>
    </recommendedName>
    <alternativeName>
        <fullName evidence="3">Small protein B</fullName>
    </alternativeName>
</protein>
<dbReference type="NCBIfam" id="NF003843">
    <property type="entry name" value="PRK05422.1"/>
    <property type="match status" value="1"/>
</dbReference>
<gene>
    <name evidence="3" type="primary">smpB</name>
    <name evidence="4" type="ORF">A2731_01690</name>
</gene>
<dbReference type="STRING" id="1797533.A2731_01690"/>
<sequence length="151" mass="17304">MPNITINKKVLANFSILEKFEAGIALTGPEVKSVKAGQINLKGSYVTIDPKSEVWLVSAHIAPYKPASSRQTDYKPTKTRKLLLNKKEIDYLRGREREKGLTIMPISVYTKGSLIKVEMGLVRGKKQFDKREAIKKRDLDRQIRRKMRSKF</sequence>
<dbReference type="Pfam" id="PF01668">
    <property type="entry name" value="SmpB"/>
    <property type="match status" value="1"/>
</dbReference>
<evidence type="ECO:0000256" key="1">
    <source>
        <dbReference type="ARBA" id="ARBA00022490"/>
    </source>
</evidence>
<dbReference type="PANTHER" id="PTHR30308:SF2">
    <property type="entry name" value="SSRA-BINDING PROTEIN"/>
    <property type="match status" value="1"/>
</dbReference>
<keyword evidence="1 3" id="KW-0963">Cytoplasm</keyword>
<organism evidence="4 5">
    <name type="scientific">Candidatus Buchananbacteria bacterium RIFCSPHIGHO2_01_FULL_39_8</name>
    <dbReference type="NCBI Taxonomy" id="1797533"/>
    <lineage>
        <taxon>Bacteria</taxon>
        <taxon>Candidatus Buchananiibacteriota</taxon>
    </lineage>
</organism>
<keyword evidence="2 3" id="KW-0694">RNA-binding</keyword>
<comment type="caution">
    <text evidence="4">The sequence shown here is derived from an EMBL/GenBank/DDBJ whole genome shotgun (WGS) entry which is preliminary data.</text>
</comment>
<comment type="subcellular location">
    <subcellularLocation>
        <location evidence="3">Cytoplasm</location>
    </subcellularLocation>
    <text evidence="3">The tmRNA-SmpB complex associates with stalled 70S ribosomes.</text>
</comment>
<dbReference type="PANTHER" id="PTHR30308">
    <property type="entry name" value="TMRNA-BINDING COMPONENT OF TRANS-TRANSLATION TAGGING COMPLEX"/>
    <property type="match status" value="1"/>
</dbReference>
<dbReference type="GO" id="GO:0003723">
    <property type="term" value="F:RNA binding"/>
    <property type="evidence" value="ECO:0007669"/>
    <property type="project" value="UniProtKB-UniRule"/>
</dbReference>
<dbReference type="PROSITE" id="PS01317">
    <property type="entry name" value="SSRP"/>
    <property type="match status" value="1"/>
</dbReference>
<accession>A0A1G1XV67</accession>
<proteinExistence type="inferred from homology"/>
<comment type="similarity">
    <text evidence="3">Belongs to the SmpB family.</text>
</comment>
<dbReference type="InterPro" id="IPR023620">
    <property type="entry name" value="SmpB"/>
</dbReference>
<dbReference type="Gene3D" id="2.40.280.10">
    <property type="match status" value="1"/>
</dbReference>